<reference evidence="1 2" key="1">
    <citation type="submission" date="2024-01" db="EMBL/GenBank/DDBJ databases">
        <title>The genomes of 5 underutilized Papilionoideae crops provide insights into root nodulation and disease resistance.</title>
        <authorList>
            <person name="Yuan L."/>
        </authorList>
    </citation>
    <scope>NUCLEOTIDE SEQUENCE [LARGE SCALE GENOMIC DNA]</scope>
    <source>
        <strain evidence="1">LY-2023</strain>
        <tissue evidence="1">Leaf</tissue>
    </source>
</reference>
<evidence type="ECO:0000313" key="2">
    <source>
        <dbReference type="Proteomes" id="UP001359559"/>
    </source>
</evidence>
<keyword evidence="2" id="KW-1185">Reference proteome</keyword>
<evidence type="ECO:0000313" key="1">
    <source>
        <dbReference type="EMBL" id="KAK7278090.1"/>
    </source>
</evidence>
<name>A0AAN9FL07_CLITE</name>
<dbReference type="Proteomes" id="UP001359559">
    <property type="component" value="Unassembled WGS sequence"/>
</dbReference>
<dbReference type="EMBL" id="JAYKXN010000006">
    <property type="protein sequence ID" value="KAK7278090.1"/>
    <property type="molecule type" value="Genomic_DNA"/>
</dbReference>
<sequence>MKKTLDPTIWGNDAPFIGQAGDMDGSDPTLTKPSMEPTRVGGYMGSVAVNNPLFRSESFGYYYTEQNYTMLEKRQLFLRSYQFCRKKSLTERIKGSLVRAKKIVWLRLRSARRLRRLVFLSRFKCAFYYRRRRFFHLLNSSNRKTQPSSCLW</sequence>
<organism evidence="1 2">
    <name type="scientific">Clitoria ternatea</name>
    <name type="common">Butterfly pea</name>
    <dbReference type="NCBI Taxonomy" id="43366"/>
    <lineage>
        <taxon>Eukaryota</taxon>
        <taxon>Viridiplantae</taxon>
        <taxon>Streptophyta</taxon>
        <taxon>Embryophyta</taxon>
        <taxon>Tracheophyta</taxon>
        <taxon>Spermatophyta</taxon>
        <taxon>Magnoliopsida</taxon>
        <taxon>eudicotyledons</taxon>
        <taxon>Gunneridae</taxon>
        <taxon>Pentapetalae</taxon>
        <taxon>rosids</taxon>
        <taxon>fabids</taxon>
        <taxon>Fabales</taxon>
        <taxon>Fabaceae</taxon>
        <taxon>Papilionoideae</taxon>
        <taxon>50 kb inversion clade</taxon>
        <taxon>NPAAA clade</taxon>
        <taxon>indigoferoid/millettioid clade</taxon>
        <taxon>Phaseoleae</taxon>
        <taxon>Clitoria</taxon>
    </lineage>
</organism>
<dbReference type="AlphaFoldDB" id="A0AAN9FL07"/>
<proteinExistence type="predicted"/>
<accession>A0AAN9FL07</accession>
<gene>
    <name evidence="1" type="ORF">RJT34_23115</name>
</gene>
<comment type="caution">
    <text evidence="1">The sequence shown here is derived from an EMBL/GenBank/DDBJ whole genome shotgun (WGS) entry which is preliminary data.</text>
</comment>
<protein>
    <submittedName>
        <fullName evidence="1">Uncharacterized protein</fullName>
    </submittedName>
</protein>